<dbReference type="PANTHER" id="PTHR12151">
    <property type="entry name" value="ELECTRON TRANSPORT PROTIN SCO1/SENC FAMILY MEMBER"/>
    <property type="match status" value="1"/>
</dbReference>
<proteinExistence type="inferred from homology"/>
<accession>A0ABV8T585</accession>
<evidence type="ECO:0000313" key="4">
    <source>
        <dbReference type="EMBL" id="MFC4314675.1"/>
    </source>
</evidence>
<sequence>MSRAKTIGLAALVGIVAIAAGMLLSRALLDRSGGPTLAKATLIDPARPLPPMAFIDEQGQPFGPEQLRGHWSILFFGFTSCPDVCPTTLALLAQVEKKLADMPSEQRPHIVLVSVDPKRDTPERLAQYVKSFSPTFTGITGEQDAIHEFALKMGVPVAISEQPDGNYTVDHSAAIFVVDPNGALRALSSTPHEVPIIAEDYRALVAAYPPST</sequence>
<dbReference type="RefSeq" id="WP_380606046.1">
    <property type="nucleotide sequence ID" value="NZ_JBHSDU010000015.1"/>
</dbReference>
<dbReference type="EMBL" id="JBHSDU010000015">
    <property type="protein sequence ID" value="MFC4314675.1"/>
    <property type="molecule type" value="Genomic_DNA"/>
</dbReference>
<evidence type="ECO:0000313" key="5">
    <source>
        <dbReference type="Proteomes" id="UP001595904"/>
    </source>
</evidence>
<keyword evidence="2" id="KW-0186">Copper</keyword>
<comment type="similarity">
    <text evidence="1">Belongs to the SCO1/2 family.</text>
</comment>
<gene>
    <name evidence="4" type="ORF">ACFPN2_36755</name>
</gene>
<dbReference type="InterPro" id="IPR003782">
    <property type="entry name" value="SCO1/SenC"/>
</dbReference>
<dbReference type="InterPro" id="IPR013766">
    <property type="entry name" value="Thioredoxin_domain"/>
</dbReference>
<reference evidence="5" key="1">
    <citation type="journal article" date="2019" name="Int. J. Syst. Evol. Microbiol.">
        <title>The Global Catalogue of Microorganisms (GCM) 10K type strain sequencing project: providing services to taxonomists for standard genome sequencing and annotation.</title>
        <authorList>
            <consortium name="The Broad Institute Genomics Platform"/>
            <consortium name="The Broad Institute Genome Sequencing Center for Infectious Disease"/>
            <person name="Wu L."/>
            <person name="Ma J."/>
        </authorList>
    </citation>
    <scope>NUCLEOTIDE SEQUENCE [LARGE SCALE GENOMIC DNA]</scope>
    <source>
        <strain evidence="5">CGMCC 1.10759</strain>
    </source>
</reference>
<evidence type="ECO:0000256" key="2">
    <source>
        <dbReference type="ARBA" id="ARBA00023008"/>
    </source>
</evidence>
<comment type="caution">
    <text evidence="4">The sequence shown here is derived from an EMBL/GenBank/DDBJ whole genome shotgun (WGS) entry which is preliminary data.</text>
</comment>
<organism evidence="4 5">
    <name type="scientific">Steroidobacter flavus</name>
    <dbReference type="NCBI Taxonomy" id="1842136"/>
    <lineage>
        <taxon>Bacteria</taxon>
        <taxon>Pseudomonadati</taxon>
        <taxon>Pseudomonadota</taxon>
        <taxon>Gammaproteobacteria</taxon>
        <taxon>Steroidobacterales</taxon>
        <taxon>Steroidobacteraceae</taxon>
        <taxon>Steroidobacter</taxon>
    </lineage>
</organism>
<protein>
    <submittedName>
        <fullName evidence="4">SCO family protein</fullName>
    </submittedName>
</protein>
<dbReference type="SUPFAM" id="SSF52833">
    <property type="entry name" value="Thioredoxin-like"/>
    <property type="match status" value="1"/>
</dbReference>
<dbReference type="PANTHER" id="PTHR12151:SF25">
    <property type="entry name" value="LINALOOL DEHYDRATASE_ISOMERASE DOMAIN-CONTAINING PROTEIN"/>
    <property type="match status" value="1"/>
</dbReference>
<name>A0ABV8T585_9GAMM</name>
<keyword evidence="5" id="KW-1185">Reference proteome</keyword>
<dbReference type="PROSITE" id="PS51352">
    <property type="entry name" value="THIOREDOXIN_2"/>
    <property type="match status" value="1"/>
</dbReference>
<dbReference type="CDD" id="cd02968">
    <property type="entry name" value="SCO"/>
    <property type="match status" value="1"/>
</dbReference>
<evidence type="ECO:0000259" key="3">
    <source>
        <dbReference type="PROSITE" id="PS51352"/>
    </source>
</evidence>
<dbReference type="Pfam" id="PF02630">
    <property type="entry name" value="SCO1-SenC"/>
    <property type="match status" value="1"/>
</dbReference>
<evidence type="ECO:0000256" key="1">
    <source>
        <dbReference type="ARBA" id="ARBA00010996"/>
    </source>
</evidence>
<feature type="domain" description="Thioredoxin" evidence="3">
    <location>
        <begin position="43"/>
        <end position="210"/>
    </location>
</feature>
<dbReference type="Proteomes" id="UP001595904">
    <property type="component" value="Unassembled WGS sequence"/>
</dbReference>
<dbReference type="Gene3D" id="3.40.30.10">
    <property type="entry name" value="Glutaredoxin"/>
    <property type="match status" value="1"/>
</dbReference>
<dbReference type="InterPro" id="IPR036249">
    <property type="entry name" value="Thioredoxin-like_sf"/>
</dbReference>